<dbReference type="AlphaFoldDB" id="A0A853F0U8"/>
<dbReference type="RefSeq" id="WP_369152638.1">
    <property type="nucleotide sequence ID" value="NZ_OZ156463.1"/>
</dbReference>
<sequence length="51" mass="5946">MQRSLEEINKKQPPLQKLNAVIDWELFKEPIEKALTIQVKVPGGRPPFDKF</sequence>
<dbReference type="EMBL" id="JACCHT010000001">
    <property type="protein sequence ID" value="NYT27128.1"/>
    <property type="molecule type" value="Genomic_DNA"/>
</dbReference>
<evidence type="ECO:0000313" key="1">
    <source>
        <dbReference type="EMBL" id="NYT27128.1"/>
    </source>
</evidence>
<dbReference type="Proteomes" id="UP000568751">
    <property type="component" value="Unassembled WGS sequence"/>
</dbReference>
<evidence type="ECO:0000313" key="2">
    <source>
        <dbReference type="Proteomes" id="UP000568751"/>
    </source>
</evidence>
<reference evidence="1 2" key="1">
    <citation type="submission" date="2020-05" db="EMBL/GenBank/DDBJ databases">
        <title>Horizontal transmission and recombination maintain forever young bacterial symbiont genomes.</title>
        <authorList>
            <person name="Russell S.L."/>
            <person name="Pepper-Tunick E."/>
            <person name="Svedberg J."/>
            <person name="Byrne A."/>
            <person name="Ruelas Castillo J."/>
            <person name="Vollmers C."/>
            <person name="Beinart R.A."/>
            <person name="Corbett-Detig R."/>
        </authorList>
    </citation>
    <scope>NUCLEOTIDE SEQUENCE [LARGE SCALE GENOMIC DNA]</scope>
    <source>
        <strain evidence="1">455</strain>
    </source>
</reference>
<protein>
    <recommendedName>
        <fullName evidence="3">IS5/IS1182 family transposase</fullName>
    </recommendedName>
</protein>
<name>A0A853F0U8_9GAMM</name>
<proteinExistence type="predicted"/>
<organism evidence="1 2">
    <name type="scientific">Candidatus Thiodubiliella endoseptemdiera</name>
    <dbReference type="NCBI Taxonomy" id="2738886"/>
    <lineage>
        <taxon>Bacteria</taxon>
        <taxon>Pseudomonadati</taxon>
        <taxon>Pseudomonadota</taxon>
        <taxon>Gammaproteobacteria</taxon>
        <taxon>Candidatus Pseudothioglobaceae</taxon>
        <taxon>Candidatus Thiodubiliella</taxon>
    </lineage>
</organism>
<gene>
    <name evidence="1" type="ORF">H0A76_04065</name>
</gene>
<evidence type="ECO:0008006" key="3">
    <source>
        <dbReference type="Google" id="ProtNLM"/>
    </source>
</evidence>
<accession>A0A853F0U8</accession>
<comment type="caution">
    <text evidence="1">The sequence shown here is derived from an EMBL/GenBank/DDBJ whole genome shotgun (WGS) entry which is preliminary data.</text>
</comment>